<evidence type="ECO:0000259" key="2">
    <source>
        <dbReference type="PROSITE" id="PS50011"/>
    </source>
</evidence>
<sequence length="877" mass="98268">MPYSFSFARHANDNTITAQELDPEPSHERPRRVLWLESMNGQAKRQEQSEEPADRVLETEEYTHSQPSQQAGWPSPQGSEMGPWCATFLPRTLLPLPSPLGMLEPEQRVTPRQCRPELYEQSQLHPAQKRNLSVSPRRQPRSRQPVLSPSASAPELGSLAQGVADPPNDRQFDHYSGRQGRELPADLPPLQIPEHPFHAEIETRDDVEEFENDRALLEDEYDKRWILNLSMHFRDNSNREKFFVTYAETPSTWRRLTVSLDYRNPVEGSLEADLSTLHFQRDKSFRIYEAIRESLPDIEYYNTVTNLKLETTPEDGQLHVHVREDANEIVQYPSTSLFQHVRKVSLYHEDRLEFVSHLSGFVYKVGVGGKTLIKKEIPGPDTVEEFQYEVNALDSLLGCPNVVQLEGLVTDNEGTAVKGLLLSYATQGALVDMLYDFRGELPWYRREKWAKQIVQGLSDIHEAGFVQGDFTISNVVIDEDDNAQIIDINRRGCPVGWEPPELGKLIESGQRIGMHIGVKTDLYQLGMVLWALAEENDEPERAPRPLRLGREVPSYYRQVVDTCLSSRVQDRLPAAKLLRSFPPSAGKAPSTGSRSVDFLDDRIQVSDNSVSTAHRSDKEYIDPSMAVTIDEVRTRRRTSGATDFTSGQVTYVDPDSNAASTDCNFDPSESWDLTNHRRGRSPVSSRRRPSSPYGRSVSSATSMSSAASAGRRLQRHAIYDDDSDGEVDNQELNEPKFATEVPLGPDDPRGSAKDAASAVSKTLTDGDLSVPPSRPADHIRATVHGGEFGGVARLLHTDSGFDELMMNEVESLGDAVTVDSEGRSTEFIRDEAVEHLPIGMAKLAKLGISELPRAGSPTLLPSENAACPYENYETRQR</sequence>
<proteinExistence type="predicted"/>
<feature type="region of interest" description="Disordered" evidence="1">
    <location>
        <begin position="631"/>
        <end position="712"/>
    </location>
</feature>
<feature type="compositionally biased region" description="Low complexity" evidence="1">
    <location>
        <begin position="132"/>
        <end position="150"/>
    </location>
</feature>
<dbReference type="PROSITE" id="PS50011">
    <property type="entry name" value="PROTEIN_KINASE_DOM"/>
    <property type="match status" value="1"/>
</dbReference>
<gene>
    <name evidence="3" type="ORF">Tdes44962_MAKER04909</name>
</gene>
<dbReference type="InterPro" id="IPR046959">
    <property type="entry name" value="PRK1-6/SRF4-like"/>
</dbReference>
<evidence type="ECO:0000256" key="1">
    <source>
        <dbReference type="SAM" id="MobiDB-lite"/>
    </source>
</evidence>
<reference evidence="3 4" key="1">
    <citation type="journal article" date="2018" name="IMA Fungus">
        <title>IMA Genome-F 10: Nine draft genome sequences of Claviceps purpurea s.lat., including C. arundinis, C. humidiphila, and C. cf. spartinae, pseudomolecules for the pitch canker pathogen Fusarium circinatum, draft genome of Davidsoniella eucalypti, Grosmannia galeiformis, Quambalaria eucalypti, and Teratosphaeria destructans.</title>
        <authorList>
            <person name="Wingfield B.D."/>
            <person name="Liu M."/>
            <person name="Nguyen H.D."/>
            <person name="Lane F.A."/>
            <person name="Morgan S.W."/>
            <person name="De Vos L."/>
            <person name="Wilken P.M."/>
            <person name="Duong T.A."/>
            <person name="Aylward J."/>
            <person name="Coetzee M.P."/>
            <person name="Dadej K."/>
            <person name="De Beer Z.W."/>
            <person name="Findlay W."/>
            <person name="Havenga M."/>
            <person name="Kolarik M."/>
            <person name="Menzies J.G."/>
            <person name="Naidoo K."/>
            <person name="Pochopski O."/>
            <person name="Shoukouhi P."/>
            <person name="Santana Q.C."/>
            <person name="Seifert K.A."/>
            <person name="Soal N."/>
            <person name="Steenkamp E.T."/>
            <person name="Tatham C.T."/>
            <person name="van der Nest M.A."/>
            <person name="Wingfield M.J."/>
        </authorList>
    </citation>
    <scope>NUCLEOTIDE SEQUENCE [LARGE SCALE GENOMIC DNA]</scope>
    <source>
        <strain evidence="3">CMW44962</strain>
    </source>
</reference>
<feature type="region of interest" description="Disordered" evidence="1">
    <location>
        <begin position="119"/>
        <end position="187"/>
    </location>
</feature>
<dbReference type="PANTHER" id="PTHR48007">
    <property type="entry name" value="LEUCINE-RICH REPEAT RECEPTOR-LIKE PROTEIN KINASE PXC1"/>
    <property type="match status" value="1"/>
</dbReference>
<comment type="caution">
    <text evidence="3">The sequence shown here is derived from an EMBL/GenBank/DDBJ whole genome shotgun (WGS) entry which is preliminary data.</text>
</comment>
<reference evidence="3 4" key="2">
    <citation type="journal article" date="2021" name="Curr. Genet.">
        <title>Genetic response to nitrogen starvation in the aggressive Eucalyptus foliar pathogen Teratosphaeria destructans.</title>
        <authorList>
            <person name="Havenga M."/>
            <person name="Wingfield B.D."/>
            <person name="Wingfield M.J."/>
            <person name="Dreyer L.L."/>
            <person name="Roets F."/>
            <person name="Aylward J."/>
        </authorList>
    </citation>
    <scope>NUCLEOTIDE SEQUENCE [LARGE SCALE GENOMIC DNA]</scope>
    <source>
        <strain evidence="3">CMW44962</strain>
    </source>
</reference>
<evidence type="ECO:0000313" key="4">
    <source>
        <dbReference type="Proteomes" id="UP001138500"/>
    </source>
</evidence>
<feature type="compositionally biased region" description="Low complexity" evidence="1">
    <location>
        <begin position="690"/>
        <end position="709"/>
    </location>
</feature>
<feature type="region of interest" description="Disordered" evidence="1">
    <location>
        <begin position="735"/>
        <end position="774"/>
    </location>
</feature>
<dbReference type="SUPFAM" id="SSF56112">
    <property type="entry name" value="Protein kinase-like (PK-like)"/>
    <property type="match status" value="1"/>
</dbReference>
<organism evidence="3 4">
    <name type="scientific">Teratosphaeria destructans</name>
    <dbReference type="NCBI Taxonomy" id="418781"/>
    <lineage>
        <taxon>Eukaryota</taxon>
        <taxon>Fungi</taxon>
        <taxon>Dikarya</taxon>
        <taxon>Ascomycota</taxon>
        <taxon>Pezizomycotina</taxon>
        <taxon>Dothideomycetes</taxon>
        <taxon>Dothideomycetidae</taxon>
        <taxon>Mycosphaerellales</taxon>
        <taxon>Teratosphaeriaceae</taxon>
        <taxon>Teratosphaeria</taxon>
    </lineage>
</organism>
<feature type="compositionally biased region" description="Basic residues" evidence="1">
    <location>
        <begin position="676"/>
        <end position="689"/>
    </location>
</feature>
<feature type="compositionally biased region" description="Basic and acidic residues" evidence="1">
    <location>
        <begin position="44"/>
        <end position="63"/>
    </location>
</feature>
<feature type="domain" description="Protein kinase" evidence="2">
    <location>
        <begin position="327"/>
        <end position="585"/>
    </location>
</feature>
<dbReference type="InterPro" id="IPR000719">
    <property type="entry name" value="Prot_kinase_dom"/>
</dbReference>
<dbReference type="InterPro" id="IPR011009">
    <property type="entry name" value="Kinase-like_dom_sf"/>
</dbReference>
<dbReference type="PANTHER" id="PTHR48007:SF4">
    <property type="entry name" value="LEUCINE-RICH REPEAT RECEPTOR-LIKE PROTEIN KINASE PXC1"/>
    <property type="match status" value="1"/>
</dbReference>
<dbReference type="AlphaFoldDB" id="A0A9W7SL07"/>
<feature type="region of interest" description="Disordered" evidence="1">
    <location>
        <begin position="580"/>
        <end position="600"/>
    </location>
</feature>
<dbReference type="Pfam" id="PF07714">
    <property type="entry name" value="PK_Tyr_Ser-Thr"/>
    <property type="match status" value="1"/>
</dbReference>
<accession>A0A9W7SL07</accession>
<dbReference type="SMART" id="SM00220">
    <property type="entry name" value="S_TKc"/>
    <property type="match status" value="1"/>
</dbReference>
<dbReference type="InterPro" id="IPR001245">
    <property type="entry name" value="Ser-Thr/Tyr_kinase_cat_dom"/>
</dbReference>
<dbReference type="Gene3D" id="1.10.510.10">
    <property type="entry name" value="Transferase(Phosphotransferase) domain 1"/>
    <property type="match status" value="1"/>
</dbReference>
<feature type="compositionally biased region" description="Polar residues" evidence="1">
    <location>
        <begin position="64"/>
        <end position="78"/>
    </location>
</feature>
<evidence type="ECO:0000313" key="3">
    <source>
        <dbReference type="EMBL" id="KAH9821420.1"/>
    </source>
</evidence>
<keyword evidence="3" id="KW-0418">Kinase</keyword>
<feature type="compositionally biased region" description="Polar residues" evidence="1">
    <location>
        <begin position="639"/>
        <end position="649"/>
    </location>
</feature>
<dbReference type="EMBL" id="RIBY02002256">
    <property type="protein sequence ID" value="KAH9821420.1"/>
    <property type="molecule type" value="Genomic_DNA"/>
</dbReference>
<protein>
    <submittedName>
        <fullName evidence="3">Protein tyrosine kinase</fullName>
    </submittedName>
</protein>
<feature type="compositionally biased region" description="Basic and acidic residues" evidence="1">
    <location>
        <begin position="167"/>
        <end position="184"/>
    </location>
</feature>
<keyword evidence="3" id="KW-0808">Transferase</keyword>
<name>A0A9W7SL07_9PEZI</name>
<dbReference type="OrthoDB" id="635774at2759"/>
<feature type="region of interest" description="Disordered" evidence="1">
    <location>
        <begin position="854"/>
        <end position="877"/>
    </location>
</feature>
<dbReference type="GO" id="GO:0005524">
    <property type="term" value="F:ATP binding"/>
    <property type="evidence" value="ECO:0007669"/>
    <property type="project" value="InterPro"/>
</dbReference>
<dbReference type="Proteomes" id="UP001138500">
    <property type="component" value="Unassembled WGS sequence"/>
</dbReference>
<feature type="region of interest" description="Disordered" evidence="1">
    <location>
        <begin position="1"/>
        <end position="84"/>
    </location>
</feature>
<keyword evidence="4" id="KW-1185">Reference proteome</keyword>
<dbReference type="GO" id="GO:0004672">
    <property type="term" value="F:protein kinase activity"/>
    <property type="evidence" value="ECO:0007669"/>
    <property type="project" value="InterPro"/>
</dbReference>